<keyword evidence="1" id="KW-0805">Transcription regulation</keyword>
<dbReference type="PROSITE" id="PS01124">
    <property type="entry name" value="HTH_ARAC_FAMILY_2"/>
    <property type="match status" value="1"/>
</dbReference>
<evidence type="ECO:0000313" key="5">
    <source>
        <dbReference type="EMBL" id="MBB5264080.1"/>
    </source>
</evidence>
<comment type="caution">
    <text evidence="5">The sequence shown here is derived from an EMBL/GenBank/DDBJ whole genome shotgun (WGS) entry which is preliminary data.</text>
</comment>
<gene>
    <name evidence="5" type="ORF">HNP82_001185</name>
</gene>
<keyword evidence="6" id="KW-1185">Reference proteome</keyword>
<dbReference type="PROSITE" id="PS00041">
    <property type="entry name" value="HTH_ARAC_FAMILY_1"/>
    <property type="match status" value="1"/>
</dbReference>
<dbReference type="Proteomes" id="UP000543642">
    <property type="component" value="Unassembled WGS sequence"/>
</dbReference>
<dbReference type="SMART" id="SM00342">
    <property type="entry name" value="HTH_ARAC"/>
    <property type="match status" value="1"/>
</dbReference>
<evidence type="ECO:0000256" key="3">
    <source>
        <dbReference type="ARBA" id="ARBA00023163"/>
    </source>
</evidence>
<organism evidence="5 6">
    <name type="scientific">Catenibacillus scindens</name>
    <dbReference type="NCBI Taxonomy" id="673271"/>
    <lineage>
        <taxon>Bacteria</taxon>
        <taxon>Bacillati</taxon>
        <taxon>Bacillota</taxon>
        <taxon>Clostridia</taxon>
        <taxon>Lachnospirales</taxon>
        <taxon>Lachnospiraceae</taxon>
        <taxon>Catenibacillus</taxon>
    </lineage>
</organism>
<keyword evidence="2 5" id="KW-0238">DNA-binding</keyword>
<dbReference type="EMBL" id="JACHFW010000003">
    <property type="protein sequence ID" value="MBB5264080.1"/>
    <property type="molecule type" value="Genomic_DNA"/>
</dbReference>
<protein>
    <submittedName>
        <fullName evidence="5">AraC-like DNA-binding protein</fullName>
    </submittedName>
</protein>
<dbReference type="InterPro" id="IPR018062">
    <property type="entry name" value="HTH_AraC-typ_CS"/>
</dbReference>
<evidence type="ECO:0000313" key="6">
    <source>
        <dbReference type="Proteomes" id="UP000543642"/>
    </source>
</evidence>
<name>A0A7W8HAE7_9FIRM</name>
<feature type="domain" description="HTH araC/xylS-type" evidence="4">
    <location>
        <begin position="229"/>
        <end position="327"/>
    </location>
</feature>
<dbReference type="PANTHER" id="PTHR47893">
    <property type="entry name" value="REGULATORY PROTEIN PCHR"/>
    <property type="match status" value="1"/>
</dbReference>
<proteinExistence type="predicted"/>
<dbReference type="AlphaFoldDB" id="A0A7W8HAE7"/>
<dbReference type="PANTHER" id="PTHR47893:SF1">
    <property type="entry name" value="REGULATORY PROTEIN PCHR"/>
    <property type="match status" value="1"/>
</dbReference>
<accession>A0A7W8HAE7</accession>
<dbReference type="GO" id="GO:0043565">
    <property type="term" value="F:sequence-specific DNA binding"/>
    <property type="evidence" value="ECO:0007669"/>
    <property type="project" value="InterPro"/>
</dbReference>
<evidence type="ECO:0000259" key="4">
    <source>
        <dbReference type="PROSITE" id="PS01124"/>
    </source>
</evidence>
<dbReference type="Gene3D" id="1.10.10.60">
    <property type="entry name" value="Homeodomain-like"/>
    <property type="match status" value="2"/>
</dbReference>
<keyword evidence="3" id="KW-0804">Transcription</keyword>
<evidence type="ECO:0000256" key="2">
    <source>
        <dbReference type="ARBA" id="ARBA00023125"/>
    </source>
</evidence>
<dbReference type="InterPro" id="IPR009057">
    <property type="entry name" value="Homeodomain-like_sf"/>
</dbReference>
<dbReference type="GO" id="GO:0003700">
    <property type="term" value="F:DNA-binding transcription factor activity"/>
    <property type="evidence" value="ECO:0007669"/>
    <property type="project" value="InterPro"/>
</dbReference>
<dbReference type="InterPro" id="IPR053142">
    <property type="entry name" value="PchR_regulatory_protein"/>
</dbReference>
<dbReference type="InterPro" id="IPR018060">
    <property type="entry name" value="HTH_AraC"/>
</dbReference>
<dbReference type="Pfam" id="PF12833">
    <property type="entry name" value="HTH_18"/>
    <property type="match status" value="1"/>
</dbReference>
<dbReference type="PRINTS" id="PR00032">
    <property type="entry name" value="HTHARAC"/>
</dbReference>
<dbReference type="SUPFAM" id="SSF46689">
    <property type="entry name" value="Homeodomain-like"/>
    <property type="match status" value="1"/>
</dbReference>
<reference evidence="5 6" key="1">
    <citation type="submission" date="2020-08" db="EMBL/GenBank/DDBJ databases">
        <title>Genomic Encyclopedia of Type Strains, Phase IV (KMG-IV): sequencing the most valuable type-strain genomes for metagenomic binning, comparative biology and taxonomic classification.</title>
        <authorList>
            <person name="Goeker M."/>
        </authorList>
    </citation>
    <scope>NUCLEOTIDE SEQUENCE [LARGE SCALE GENOMIC DNA]</scope>
    <source>
        <strain evidence="5 6">DSM 106146</strain>
    </source>
</reference>
<evidence type="ECO:0000256" key="1">
    <source>
        <dbReference type="ARBA" id="ARBA00023015"/>
    </source>
</evidence>
<sequence>MSLKTHMNFQKMIFKQMDYTETPLGPGSLWQNSAHPENGCCFVYHRPDAYVLTIGDYKIPKTFHLSFHNAGPILRFGSFYEGKTRFHVEGVKTRSSSPVNFIVKEENIKGVQYWQSGAHYKGIEIALSFDYISAVKSLEPHTELLGQLPDNVTQNLLPSPVSAILSQLSSFQELKNLTPLILEGMILQCLGFLSQAAAKGYFSPEGNRPVIYVGQRKLTFTQQDFQAIEQVRQMILKNPEANLTIAQLGHKVFLNEQKLKTGFHLCYHTTIGAFIKDCRMARASELLVHTSATIEEIARTCGYGSSTGFIRAFRQKYQITPLRFRQEKRSG</sequence>
<dbReference type="InterPro" id="IPR020449">
    <property type="entry name" value="Tscrpt_reg_AraC-type_HTH"/>
</dbReference>
<dbReference type="RefSeq" id="WP_183772447.1">
    <property type="nucleotide sequence ID" value="NZ_JACHFW010000003.1"/>
</dbReference>